<feature type="region of interest" description="Disordered" evidence="1">
    <location>
        <begin position="108"/>
        <end position="173"/>
    </location>
</feature>
<dbReference type="Pfam" id="PF12770">
    <property type="entry name" value="CHAT"/>
    <property type="match status" value="1"/>
</dbReference>
<evidence type="ECO:0000313" key="3">
    <source>
        <dbReference type="EMBL" id="KAF3104360.1"/>
    </source>
</evidence>
<dbReference type="Proteomes" id="UP000475325">
    <property type="component" value="Unassembled WGS sequence"/>
</dbReference>
<dbReference type="SUPFAM" id="SSF48452">
    <property type="entry name" value="TPR-like"/>
    <property type="match status" value="1"/>
</dbReference>
<feature type="compositionally biased region" description="Polar residues" evidence="1">
    <location>
        <begin position="127"/>
        <end position="137"/>
    </location>
</feature>
<comment type="caution">
    <text evidence="3">The sequence shown here is derived from an EMBL/GenBank/DDBJ whole genome shotgun (WGS) entry which is preliminary data.</text>
</comment>
<evidence type="ECO:0000259" key="2">
    <source>
        <dbReference type="Pfam" id="PF12770"/>
    </source>
</evidence>
<feature type="domain" description="CHAT" evidence="2">
    <location>
        <begin position="1154"/>
        <end position="1516"/>
    </location>
</feature>
<name>A0A7C8JEQ9_ORBOL</name>
<dbReference type="Gene3D" id="1.25.40.10">
    <property type="entry name" value="Tetratricopeptide repeat domain"/>
    <property type="match status" value="2"/>
</dbReference>
<dbReference type="InterPro" id="IPR011990">
    <property type="entry name" value="TPR-like_helical_dom_sf"/>
</dbReference>
<evidence type="ECO:0000313" key="4">
    <source>
        <dbReference type="Proteomes" id="UP000475325"/>
    </source>
</evidence>
<sequence length="1517" mass="170674">MMCDTLRLAQDEIEEKEQDLRELRHTGRIKELEHRQGSEQAVQIVKELELQIEVIRSAWTATEIEYESERFKREQKKRDLERHIKTSKKRLTLTSTKDTQTSDLVVDSARTEEKVESSYNDKEKVSVSMSLDTSLNEPQDIVKSDRSADITSDTTDNKEGTDNKTSSPIAVGLDPAAERAISLTQGPNYSLSTQNQSLAEGSTSKAPVNTVAYFKHSKAIERVSEISGNAYGDDELSDFVLKYYVEVDLREGGVELQFLGMAKEQLDEVANDLDAVLERDFEDTWLLGIIYYYRFLKTGSLDDIETAIKRTEEVLLGICTQVDDPNYVFYLKSLITMLMKGYWCTDSITDLNQAILRGEEMLTMGHCDYMHQILDLLKMKRMKVSKTGSFEEIEEMEVISEVIFAEKRLDSQMNHGLANYSKTGDIKYLESALEVAGAEDHPLKPAVLFALSTFFKDKFDRTADFDDLKTAIKRVEEALDLNHHNNKLVVEMSLHLAQLFIDKFGITDDLIDLEIAIQRTEGALVPNPTHSASGLLAKLLGTKFDRTGNLEDLLSAVGRAEEAVAAERNSTESGNIKKRADRLDTLSLLLRKKFLHSRAENLGDLERAIAVAEEALDSITGSEDDTTIGSIQNNLAFCFGEMFQQTGNLEDLQMAISISERSIQLTSQGSTLMNRQNLSGFLAERFILTGNLDDLQTAIKMLQELMEILPQNDPDRPRYQSNLISFLETRYRRLGNLDDVQKAISLGQEDSPTIQGHLCRPGMLNNIAGCYLHRFRRTGDSEDLEISIKIIEEAISMTNDTIRKAFLVNGLAMILRERFEDTRNLDDLNRAIEASEEHIVAIPKDHYQRAASLLNLGRCAVAKFIETQNNTDYARALLAFEEAAQSSNADVNVRVSAARIAADMLAIQKSWIKASQMIEIGVRLLPLLTPRQLKQRDQQHKLKDFAGLASKAGSIALWAGKDANYALRLLELGRGIITNLRFGNRSDITELKIQHPELADNFERLRGLLDSSGPPDLSNPITIMNNLGRKPSDALDTDASNLLQRQKMDQLNNANMEFNKIVDRIRLLPNFENFLLPPKAEDLIAAACDLGTFVVINTSESRCDAFIVDKNGIRSLHLPRLRQEDIKSKVEFMRSVRSTYRPSLSRLKQIFGILEWLWDVAVCPILEALEFTSQPPPSIHEEDWPRVWWIPTGQLSLLPLHAAGRYSQGSTETTLDRVISSYSSSIKALIYSRYRHNPQDFREDTLVEASEEDDGEGLFVSMDKTPGQSDLSYVSQEISMLEGLLHHNTVAKTIKLERPCKKDVLERLAQGACKTFHFAGHGQSDPTDPSQSSLLVSDWKQNPLTVEDLIGLNLRQGFTAPWLAFLSACSTSDNNHVVGTLWEVSDEHSVYAAEEVYKIISMVKNQSTGNSGAINARSIALGVHKASRRLQEMTTRKYRARDKFTESQATLNKSLEFENEACEIELGESPEHFGGLNDDERGTRASRRLRPLGFEEQDDDIPRSNPLIWAAYIHVGP</sequence>
<proteinExistence type="predicted"/>
<gene>
    <name evidence="3" type="ORF">TWF102_003002</name>
</gene>
<evidence type="ECO:0000256" key="1">
    <source>
        <dbReference type="SAM" id="MobiDB-lite"/>
    </source>
</evidence>
<organism evidence="3 4">
    <name type="scientific">Orbilia oligospora</name>
    <name type="common">Nematode-trapping fungus</name>
    <name type="synonym">Arthrobotrys oligospora</name>
    <dbReference type="NCBI Taxonomy" id="2813651"/>
    <lineage>
        <taxon>Eukaryota</taxon>
        <taxon>Fungi</taxon>
        <taxon>Dikarya</taxon>
        <taxon>Ascomycota</taxon>
        <taxon>Pezizomycotina</taxon>
        <taxon>Orbiliomycetes</taxon>
        <taxon>Orbiliales</taxon>
        <taxon>Orbiliaceae</taxon>
        <taxon>Orbilia</taxon>
    </lineage>
</organism>
<reference evidence="3 4" key="1">
    <citation type="submission" date="2019-06" db="EMBL/GenBank/DDBJ databases">
        <authorList>
            <person name="Palmer J.M."/>
        </authorList>
    </citation>
    <scope>NUCLEOTIDE SEQUENCE [LARGE SCALE GENOMIC DNA]</scope>
    <source>
        <strain evidence="3 4">TWF102</strain>
    </source>
</reference>
<dbReference type="InterPro" id="IPR024983">
    <property type="entry name" value="CHAT_dom"/>
</dbReference>
<dbReference type="EMBL" id="WIQW01000016">
    <property type="protein sequence ID" value="KAF3104360.1"/>
    <property type="molecule type" value="Genomic_DNA"/>
</dbReference>
<protein>
    <recommendedName>
        <fullName evidence="2">CHAT domain-containing protein</fullName>
    </recommendedName>
</protein>
<accession>A0A7C8JEQ9</accession>
<feature type="compositionally biased region" description="Basic and acidic residues" evidence="1">
    <location>
        <begin position="109"/>
        <end position="125"/>
    </location>
</feature>